<dbReference type="InterPro" id="IPR057207">
    <property type="entry name" value="FBXL15_LRR"/>
</dbReference>
<dbReference type="SMART" id="SM00367">
    <property type="entry name" value="LRR_CC"/>
    <property type="match status" value="12"/>
</dbReference>
<evidence type="ECO:0000313" key="3">
    <source>
        <dbReference type="Proteomes" id="UP000265020"/>
    </source>
</evidence>
<feature type="domain" description="F-box/LRR-repeat protein 15-like leucin rich repeat" evidence="1">
    <location>
        <begin position="103"/>
        <end position="291"/>
    </location>
</feature>
<dbReference type="Proteomes" id="UP000265020">
    <property type="component" value="Unassembled WGS sequence"/>
</dbReference>
<dbReference type="GO" id="GO:0019005">
    <property type="term" value="C:SCF ubiquitin ligase complex"/>
    <property type="evidence" value="ECO:0007669"/>
    <property type="project" value="TreeGrafter"/>
</dbReference>
<evidence type="ECO:0000313" key="2">
    <source>
        <dbReference type="Ensembl" id="ENSCVAP00000005687.1"/>
    </source>
</evidence>
<keyword evidence="3" id="KW-1185">Reference proteome</keyword>
<protein>
    <recommendedName>
        <fullName evidence="1">F-box/LRR-repeat protein 15-like leucin rich repeat domain-containing protein</fullName>
    </recommendedName>
</protein>
<dbReference type="Gene3D" id="3.80.10.10">
    <property type="entry name" value="Ribonuclease Inhibitor"/>
    <property type="match status" value="3"/>
</dbReference>
<evidence type="ECO:0000259" key="1">
    <source>
        <dbReference type="Pfam" id="PF25372"/>
    </source>
</evidence>
<dbReference type="GO" id="GO:0031146">
    <property type="term" value="P:SCF-dependent proteasomal ubiquitin-dependent protein catabolic process"/>
    <property type="evidence" value="ECO:0007669"/>
    <property type="project" value="TreeGrafter"/>
</dbReference>
<name>A0A3Q2CKC8_CYPVA</name>
<dbReference type="InterPro" id="IPR006553">
    <property type="entry name" value="Leu-rich_rpt_Cys-con_subtyp"/>
</dbReference>
<dbReference type="InterPro" id="IPR001611">
    <property type="entry name" value="Leu-rich_rpt"/>
</dbReference>
<dbReference type="InterPro" id="IPR032675">
    <property type="entry name" value="LRR_dom_sf"/>
</dbReference>
<dbReference type="Pfam" id="PF25372">
    <property type="entry name" value="DUF7885"/>
    <property type="match status" value="1"/>
</dbReference>
<dbReference type="PANTHER" id="PTHR13318">
    <property type="entry name" value="PARTNER OF PAIRED, ISOFORM B-RELATED"/>
    <property type="match status" value="1"/>
</dbReference>
<reference evidence="2" key="2">
    <citation type="submission" date="2025-09" db="UniProtKB">
        <authorList>
            <consortium name="Ensembl"/>
        </authorList>
    </citation>
    <scope>IDENTIFICATION</scope>
</reference>
<organism evidence="2 3">
    <name type="scientific">Cyprinodon variegatus</name>
    <name type="common">Sheepshead minnow</name>
    <dbReference type="NCBI Taxonomy" id="28743"/>
    <lineage>
        <taxon>Eukaryota</taxon>
        <taxon>Metazoa</taxon>
        <taxon>Chordata</taxon>
        <taxon>Craniata</taxon>
        <taxon>Vertebrata</taxon>
        <taxon>Euteleostomi</taxon>
        <taxon>Actinopterygii</taxon>
        <taxon>Neopterygii</taxon>
        <taxon>Teleostei</taxon>
        <taxon>Neoteleostei</taxon>
        <taxon>Acanthomorphata</taxon>
        <taxon>Ovalentaria</taxon>
        <taxon>Atherinomorphae</taxon>
        <taxon>Cyprinodontiformes</taxon>
        <taxon>Cyprinodontidae</taxon>
        <taxon>Cyprinodon</taxon>
    </lineage>
</organism>
<sequence>MIHRISEGCGCLLYLNLSSTLVTNLSLEAIFRNCPNLQYLSLAYCRRFTDEGFLYLSTGKGAPNLIHLNLSECTQMTVNGFRYISAGCPSLREIVINDMPTLSDSCVLALLTRCYSLSSISLLGCSHLSDVAFKAIVDAAKLKAFIIEGNNQISDVSWKVLCSHSQGLLRLHAADCLGMTDNSLRYVASLKNLKYLDISLSSSVSDAGIKYLTDKASTNQLHYLSISQCCLITDVSVRRIAQRYPKLYHLNLSYCERLTDAAVKWLSGSSICSLDISGCNIQDQVLMHIASFYSHLQQYIGIEAMCKNARGLEHIDVSYCAALTDAAIRAASFYCRCLLTLKMSGCPKVTDMAVQFLTSGSLYLQELDISGCILLTDRSLRHLKKICPPLTSIRMNFCSSISWYIKAALKLQTCVSHWEYSKDSPPFGLSTTQTSSNEFKGSLYMEG</sequence>
<dbReference type="Ensembl" id="ENSCVAT00000006270.1">
    <property type="protein sequence ID" value="ENSCVAP00000005687.1"/>
    <property type="gene ID" value="ENSCVAG00000007130.1"/>
</dbReference>
<dbReference type="SUPFAM" id="SSF52047">
    <property type="entry name" value="RNI-like"/>
    <property type="match status" value="1"/>
</dbReference>
<reference evidence="2" key="1">
    <citation type="submission" date="2025-08" db="UniProtKB">
        <authorList>
            <consortium name="Ensembl"/>
        </authorList>
    </citation>
    <scope>IDENTIFICATION</scope>
</reference>
<dbReference type="STRING" id="28743.ENSCVAP00000005687"/>
<dbReference type="GeneTree" id="ENSGT00940000160224"/>
<dbReference type="OMA" id="SITMACC"/>
<accession>A0A3Q2CKC8</accession>
<dbReference type="Pfam" id="PF13516">
    <property type="entry name" value="LRR_6"/>
    <property type="match status" value="1"/>
</dbReference>
<dbReference type="AlphaFoldDB" id="A0A3Q2CKC8"/>
<proteinExistence type="predicted"/>